<name>A0A1D1Y7T1_9ARAE</name>
<evidence type="ECO:0000259" key="1">
    <source>
        <dbReference type="Pfam" id="PF25372"/>
    </source>
</evidence>
<dbReference type="EMBL" id="GDJX01017247">
    <property type="protein sequence ID" value="JAT50689.1"/>
    <property type="molecule type" value="Transcribed_RNA"/>
</dbReference>
<feature type="domain" description="F-box/LRR-repeat protein 15-like leucin rich repeat" evidence="1">
    <location>
        <begin position="441"/>
        <end position="568"/>
    </location>
</feature>
<dbReference type="PANTHER" id="PTHR13318:SF190">
    <property type="entry name" value="PARTNER OF PAIRED, ISOFORM B"/>
    <property type="match status" value="1"/>
</dbReference>
<dbReference type="PANTHER" id="PTHR13318">
    <property type="entry name" value="PARTNER OF PAIRED, ISOFORM B-RELATED"/>
    <property type="match status" value="1"/>
</dbReference>
<dbReference type="AlphaFoldDB" id="A0A1D1Y7T1"/>
<dbReference type="Pfam" id="PF25372">
    <property type="entry name" value="DUF7885"/>
    <property type="match status" value="2"/>
</dbReference>
<gene>
    <name evidence="2" type="primary">EBF1_3</name>
    <name evidence="2" type="ORF">g.3771</name>
</gene>
<feature type="domain" description="F-box/LRR-repeat protein 15-like leucin rich repeat" evidence="1">
    <location>
        <begin position="228"/>
        <end position="407"/>
    </location>
</feature>
<dbReference type="GO" id="GO:0031146">
    <property type="term" value="P:SCF-dependent proteasomal ubiquitin-dependent protein catabolic process"/>
    <property type="evidence" value="ECO:0007669"/>
    <property type="project" value="TreeGrafter"/>
</dbReference>
<dbReference type="SUPFAM" id="SSF52047">
    <property type="entry name" value="RNI-like"/>
    <property type="match status" value="2"/>
</dbReference>
<dbReference type="InterPro" id="IPR006553">
    <property type="entry name" value="Leu-rich_rpt_Cys-con_subtyp"/>
</dbReference>
<reference evidence="2" key="1">
    <citation type="submission" date="2015-07" db="EMBL/GenBank/DDBJ databases">
        <title>Transcriptome Assembly of Anthurium amnicola.</title>
        <authorList>
            <person name="Suzuki J."/>
        </authorList>
    </citation>
    <scope>NUCLEOTIDE SEQUENCE</scope>
</reference>
<organism evidence="2">
    <name type="scientific">Anthurium amnicola</name>
    <dbReference type="NCBI Taxonomy" id="1678845"/>
    <lineage>
        <taxon>Eukaryota</taxon>
        <taxon>Viridiplantae</taxon>
        <taxon>Streptophyta</taxon>
        <taxon>Embryophyta</taxon>
        <taxon>Tracheophyta</taxon>
        <taxon>Spermatophyta</taxon>
        <taxon>Magnoliopsida</taxon>
        <taxon>Liliopsida</taxon>
        <taxon>Araceae</taxon>
        <taxon>Pothoideae</taxon>
        <taxon>Potheae</taxon>
        <taxon>Anthurium</taxon>
    </lineage>
</organism>
<protein>
    <submittedName>
        <fullName evidence="2">EIN3-binding F-box protein 1</fullName>
    </submittedName>
</protein>
<dbReference type="GO" id="GO:0019005">
    <property type="term" value="C:SCF ubiquitin ligase complex"/>
    <property type="evidence" value="ECO:0007669"/>
    <property type="project" value="TreeGrafter"/>
</dbReference>
<accession>A0A1D1Y7T1</accession>
<dbReference type="SMART" id="SM00367">
    <property type="entry name" value="LRR_CC"/>
    <property type="match status" value="8"/>
</dbReference>
<evidence type="ECO:0000313" key="2">
    <source>
        <dbReference type="EMBL" id="JAT50689.1"/>
    </source>
</evidence>
<dbReference type="InterPro" id="IPR057207">
    <property type="entry name" value="FBXL15_LRR"/>
</dbReference>
<feature type="non-terminal residue" evidence="2">
    <location>
        <position position="1"/>
    </location>
</feature>
<sequence length="627" mass="69235">GYVVPSFPDPVNRLFFINYYSLFRSSAHTSLQRRRSPAGSPASEEMEMAVDLPDDCWALVFVRLGDESHMHPISLVCRRFLAITNRLRSELTVSGRAPPVVPGEDGRSATSRLFRRFPNVRRIAVAGYGESLGALVREISRSGLRLEALDLSGQRQWFPRPAMTDLGLTKGGGLRSLAASRLLLLENDDVLAIAASFPNLEHLDISNPQLQMDHTCEIRQTVTDRAIEVLSSNLPNLRSIRLSGNHFLSDNALVLLVTNCPMLDEIVAHNCTFMKGRGMAFALRHCRNLTSVSVNRMPKLCDLIRGENSFSHARALRRLTLSRMSLPDDLLLSLGNAELPLLELSLSDCSGSSFSGLSSVLKRHGRTLRRLVLANLCFLSDEGMIGVIPHLRVLESINLSSCSDLTNPTFFSIVKICSSIEKIEMSQTNLGRGIVPADLCANRSIRSLQLPDNRWLDDSTIQKIAEVCPRLHSLDLTHCWEVTGEGMGTVGATCRELTELCIQGCSNIKDLGANLGFLKLETLKAPRSGLEDRSLSSIALSCRRLLFLDLGGCSGVTQKGVKEVVKECRRLQQLHMGADNVDANALSWIVFSSPLLRKVVWQSGPLPLKLQDLFLRHGCVVATETQY</sequence>
<proteinExistence type="predicted"/>
<dbReference type="Gene3D" id="3.80.10.10">
    <property type="entry name" value="Ribonuclease Inhibitor"/>
    <property type="match status" value="3"/>
</dbReference>
<dbReference type="InterPro" id="IPR032675">
    <property type="entry name" value="LRR_dom_sf"/>
</dbReference>